<keyword evidence="4 7" id="KW-0812">Transmembrane</keyword>
<evidence type="ECO:0000256" key="2">
    <source>
        <dbReference type="ARBA" id="ARBA00006156"/>
    </source>
</evidence>
<evidence type="ECO:0008006" key="10">
    <source>
        <dbReference type="Google" id="ProtNLM"/>
    </source>
</evidence>
<evidence type="ECO:0000256" key="4">
    <source>
        <dbReference type="ARBA" id="ARBA00022692"/>
    </source>
</evidence>
<evidence type="ECO:0000313" key="9">
    <source>
        <dbReference type="Proteomes" id="UP000216779"/>
    </source>
</evidence>
<dbReference type="PRINTS" id="PR00952">
    <property type="entry name" value="TYPE3IMQPROT"/>
</dbReference>
<evidence type="ECO:0000256" key="5">
    <source>
        <dbReference type="ARBA" id="ARBA00022989"/>
    </source>
</evidence>
<evidence type="ECO:0000313" key="8">
    <source>
        <dbReference type="EMBL" id="OYV73710.1"/>
    </source>
</evidence>
<comment type="caution">
    <text evidence="8">The sequence shown here is derived from an EMBL/GenBank/DDBJ whole genome shotgun (WGS) entry which is preliminary data.</text>
</comment>
<keyword evidence="5 7" id="KW-1133">Transmembrane helix</keyword>
<comment type="similarity">
    <text evidence="2">Belongs to the FliQ/MopD/SpaQ family.</text>
</comment>
<dbReference type="EMBL" id="NCBC01000659">
    <property type="protein sequence ID" value="OYV73710.1"/>
    <property type="molecule type" value="Genomic_DNA"/>
</dbReference>
<comment type="subcellular location">
    <subcellularLocation>
        <location evidence="1">Cell membrane</location>
        <topology evidence="1">Multi-pass membrane protein</topology>
    </subcellularLocation>
</comment>
<sequence>MIHDGWMLSAVTQAAHTGALMALPLLGAALVAGVVIGFVQVATQLSDMSVGFVPKAFLIVLVLFIGGPWLVSLYTHYMARLYMEIPHWVQHR</sequence>
<proteinExistence type="inferred from homology"/>
<evidence type="ECO:0000256" key="7">
    <source>
        <dbReference type="SAM" id="Phobius"/>
    </source>
</evidence>
<dbReference type="GO" id="GO:0005886">
    <property type="term" value="C:plasma membrane"/>
    <property type="evidence" value="ECO:0007669"/>
    <property type="project" value="UniProtKB-SubCell"/>
</dbReference>
<dbReference type="AlphaFoldDB" id="A0A257SMR0"/>
<dbReference type="GO" id="GO:0009306">
    <property type="term" value="P:protein secretion"/>
    <property type="evidence" value="ECO:0007669"/>
    <property type="project" value="InterPro"/>
</dbReference>
<dbReference type="InterPro" id="IPR002191">
    <property type="entry name" value="Bac_export_3"/>
</dbReference>
<evidence type="ECO:0000256" key="1">
    <source>
        <dbReference type="ARBA" id="ARBA00004651"/>
    </source>
</evidence>
<feature type="transmembrane region" description="Helical" evidence="7">
    <location>
        <begin position="20"/>
        <end position="40"/>
    </location>
</feature>
<gene>
    <name evidence="8" type="ORF">B7Z70_12930</name>
</gene>
<protein>
    <recommendedName>
        <fullName evidence="10">Flagellar biosynthetic protein FliQ</fullName>
    </recommendedName>
</protein>
<accession>A0A257SMR0</accession>
<dbReference type="PANTHER" id="PTHR34040">
    <property type="entry name" value="FLAGELLAR BIOSYNTHETIC PROTEIN FLIQ"/>
    <property type="match status" value="1"/>
</dbReference>
<dbReference type="Pfam" id="PF01313">
    <property type="entry name" value="Bac_export_3"/>
    <property type="match status" value="1"/>
</dbReference>
<keyword evidence="3" id="KW-1003">Cell membrane</keyword>
<reference evidence="8 9" key="1">
    <citation type="submission" date="2017-03" db="EMBL/GenBank/DDBJ databases">
        <title>Lifting the veil on microbial sulfur biogeochemistry in mining wastewaters.</title>
        <authorList>
            <person name="Kantor R.S."/>
            <person name="Colenbrander Nelson T."/>
            <person name="Marshall S."/>
            <person name="Bennett D."/>
            <person name="Apte S."/>
            <person name="Camacho D."/>
            <person name="Thomas B.C."/>
            <person name="Warren L.A."/>
            <person name="Banfield J.F."/>
        </authorList>
    </citation>
    <scope>NUCLEOTIDE SEQUENCE [LARGE SCALE GENOMIC DNA]</scope>
    <source>
        <strain evidence="8">21-59-9</strain>
    </source>
</reference>
<evidence type="ECO:0000256" key="6">
    <source>
        <dbReference type="ARBA" id="ARBA00023136"/>
    </source>
</evidence>
<dbReference type="PANTHER" id="PTHR34040:SF2">
    <property type="entry name" value="FLAGELLAR BIOSYNTHETIC PROTEIN FLIQ"/>
    <property type="match status" value="1"/>
</dbReference>
<organism evidence="8 9">
    <name type="scientific">Acidithiobacillus ferrivorans</name>
    <dbReference type="NCBI Taxonomy" id="160808"/>
    <lineage>
        <taxon>Bacteria</taxon>
        <taxon>Pseudomonadati</taxon>
        <taxon>Pseudomonadota</taxon>
        <taxon>Acidithiobacillia</taxon>
        <taxon>Acidithiobacillales</taxon>
        <taxon>Acidithiobacillaceae</taxon>
        <taxon>Acidithiobacillus</taxon>
    </lineage>
</organism>
<keyword evidence="6 7" id="KW-0472">Membrane</keyword>
<evidence type="ECO:0000256" key="3">
    <source>
        <dbReference type="ARBA" id="ARBA00022475"/>
    </source>
</evidence>
<dbReference type="Proteomes" id="UP000216779">
    <property type="component" value="Unassembled WGS sequence"/>
</dbReference>
<feature type="transmembrane region" description="Helical" evidence="7">
    <location>
        <begin position="52"/>
        <end position="74"/>
    </location>
</feature>
<name>A0A257SMR0_9PROT</name>